<evidence type="ECO:0000313" key="8">
    <source>
        <dbReference type="Proteomes" id="UP000184749"/>
    </source>
</evidence>
<dbReference type="Pfam" id="PF01614">
    <property type="entry name" value="IclR_C"/>
    <property type="match status" value="1"/>
</dbReference>
<evidence type="ECO:0000313" key="7">
    <source>
        <dbReference type="EMBL" id="APO70699.1"/>
    </source>
</evidence>
<evidence type="ECO:0000256" key="4">
    <source>
        <dbReference type="SAM" id="MobiDB-lite"/>
    </source>
</evidence>
<dbReference type="PANTHER" id="PTHR30136">
    <property type="entry name" value="HELIX-TURN-HELIX TRANSCRIPTIONAL REGULATOR, ICLR FAMILY"/>
    <property type="match status" value="1"/>
</dbReference>
<proteinExistence type="predicted"/>
<dbReference type="PROSITE" id="PS51077">
    <property type="entry name" value="HTH_ICLR"/>
    <property type="match status" value="1"/>
</dbReference>
<dbReference type="OrthoDB" id="9807558at2"/>
<name>A0A1L5NS78_9HYPH</name>
<evidence type="ECO:0000256" key="2">
    <source>
        <dbReference type="ARBA" id="ARBA00023125"/>
    </source>
</evidence>
<dbReference type="Proteomes" id="UP000184749">
    <property type="component" value="Plasmid pRgalIE4872d"/>
</dbReference>
<reference evidence="7 8" key="1">
    <citation type="submission" date="2016-09" db="EMBL/GenBank/DDBJ databases">
        <title>The complete genome sequences of Rhizobium gallicum, symbiovars gallicum and phaseoli, symbionts associated to common bean (Phaseolus vulgaris).</title>
        <authorList>
            <person name="Bustos P."/>
            <person name="Santamaria R.I."/>
            <person name="Perez-Carrascal O.M."/>
            <person name="Juarez S."/>
            <person name="Lozano L."/>
            <person name="Martinez-Flores I."/>
            <person name="Martinez-Romero E."/>
            <person name="Cevallos M."/>
            <person name="Romero D."/>
            <person name="Davila G."/>
            <person name="Gonzalez V."/>
        </authorList>
    </citation>
    <scope>NUCLEOTIDE SEQUENCE [LARGE SCALE GENOMIC DNA]</scope>
    <source>
        <strain evidence="7 8">IE4872</strain>
        <plasmid evidence="8">prgalie4872d</plasmid>
    </source>
</reference>
<dbReference type="EMBL" id="CP017105">
    <property type="protein sequence ID" value="APO70699.1"/>
    <property type="molecule type" value="Genomic_DNA"/>
</dbReference>
<dbReference type="SMART" id="SM00346">
    <property type="entry name" value="HTH_ICLR"/>
    <property type="match status" value="1"/>
</dbReference>
<dbReference type="Pfam" id="PF09339">
    <property type="entry name" value="HTH_IclR"/>
    <property type="match status" value="1"/>
</dbReference>
<evidence type="ECO:0000256" key="1">
    <source>
        <dbReference type="ARBA" id="ARBA00023015"/>
    </source>
</evidence>
<dbReference type="SUPFAM" id="SSF55781">
    <property type="entry name" value="GAF domain-like"/>
    <property type="match status" value="1"/>
</dbReference>
<dbReference type="PROSITE" id="PS51078">
    <property type="entry name" value="ICLR_ED"/>
    <property type="match status" value="1"/>
</dbReference>
<geneLocation type="plasmid" evidence="8">
    <name>prgalie4872d</name>
</geneLocation>
<protein>
    <submittedName>
        <fullName evidence="7">IclR family transcriptional regulator protein</fullName>
    </submittedName>
</protein>
<dbReference type="InterPro" id="IPR029016">
    <property type="entry name" value="GAF-like_dom_sf"/>
</dbReference>
<dbReference type="InterPro" id="IPR005471">
    <property type="entry name" value="Tscrpt_reg_IclR_N"/>
</dbReference>
<dbReference type="GO" id="GO:0003677">
    <property type="term" value="F:DNA binding"/>
    <property type="evidence" value="ECO:0007669"/>
    <property type="project" value="UniProtKB-KW"/>
</dbReference>
<evidence type="ECO:0000256" key="3">
    <source>
        <dbReference type="ARBA" id="ARBA00023163"/>
    </source>
</evidence>
<accession>A0A1L5NS78</accession>
<keyword evidence="1" id="KW-0805">Transcription regulation</keyword>
<dbReference type="GO" id="GO:0045892">
    <property type="term" value="P:negative regulation of DNA-templated transcription"/>
    <property type="evidence" value="ECO:0007669"/>
    <property type="project" value="TreeGrafter"/>
</dbReference>
<dbReference type="SUPFAM" id="SSF46785">
    <property type="entry name" value="Winged helix' DNA-binding domain"/>
    <property type="match status" value="1"/>
</dbReference>
<feature type="region of interest" description="Disordered" evidence="4">
    <location>
        <begin position="1"/>
        <end position="24"/>
    </location>
</feature>
<keyword evidence="3" id="KW-0804">Transcription</keyword>
<gene>
    <name evidence="7" type="ORF">IE4872_PD00157</name>
</gene>
<feature type="domain" description="IclR-ED" evidence="6">
    <location>
        <begin position="88"/>
        <end position="272"/>
    </location>
</feature>
<sequence length="300" mass="33310">MVMKATNDTTGVEADDTSADPRRVMPPRSISRLLGLVEQMAQRADGMSLTEISSELEAPKSSLLNLLRPLVDQDFLTHKISRYYLGPRMFQMASAIIARSRHAEMVRHHMMLLHEWTNETIIYVTLDRQRDRIVFGNVVESDRTIRYSVSAGVARALYSSAAGRLLLAFQTEDWREAYLARTRLEPLTPQTITDVGELRRELQKVKTSGVCFTLGEAVEDAAGVAAPIFDPNGSVSGALLIGLPANRGQERRLELEAMVSRAARRLSRALGYQYPPSYTASAAVRDLTSEMSAAVSERNP</sequence>
<evidence type="ECO:0000259" key="5">
    <source>
        <dbReference type="PROSITE" id="PS51077"/>
    </source>
</evidence>
<dbReference type="InterPro" id="IPR036388">
    <property type="entry name" value="WH-like_DNA-bd_sf"/>
</dbReference>
<dbReference type="Gene3D" id="3.30.450.40">
    <property type="match status" value="1"/>
</dbReference>
<dbReference type="InterPro" id="IPR014757">
    <property type="entry name" value="Tscrpt_reg_IclR_C"/>
</dbReference>
<feature type="compositionally biased region" description="Polar residues" evidence="4">
    <location>
        <begin position="1"/>
        <end position="10"/>
    </location>
</feature>
<dbReference type="InterPro" id="IPR036390">
    <property type="entry name" value="WH_DNA-bd_sf"/>
</dbReference>
<dbReference type="GO" id="GO:0003700">
    <property type="term" value="F:DNA-binding transcription factor activity"/>
    <property type="evidence" value="ECO:0007669"/>
    <property type="project" value="TreeGrafter"/>
</dbReference>
<keyword evidence="2" id="KW-0238">DNA-binding</keyword>
<dbReference type="InterPro" id="IPR050707">
    <property type="entry name" value="HTH_MetabolicPath_Reg"/>
</dbReference>
<keyword evidence="7" id="KW-0614">Plasmid</keyword>
<organism evidence="7 8">
    <name type="scientific">Rhizobium gallicum</name>
    <dbReference type="NCBI Taxonomy" id="56730"/>
    <lineage>
        <taxon>Bacteria</taxon>
        <taxon>Pseudomonadati</taxon>
        <taxon>Pseudomonadota</taxon>
        <taxon>Alphaproteobacteria</taxon>
        <taxon>Hyphomicrobiales</taxon>
        <taxon>Rhizobiaceae</taxon>
        <taxon>Rhizobium/Agrobacterium group</taxon>
        <taxon>Rhizobium</taxon>
    </lineage>
</organism>
<dbReference type="PANTHER" id="PTHR30136:SF24">
    <property type="entry name" value="HTH-TYPE TRANSCRIPTIONAL REPRESSOR ALLR"/>
    <property type="match status" value="1"/>
</dbReference>
<evidence type="ECO:0000259" key="6">
    <source>
        <dbReference type="PROSITE" id="PS51078"/>
    </source>
</evidence>
<dbReference type="RefSeq" id="WP_083635901.1">
    <property type="nucleotide sequence ID" value="NZ_CP017105.1"/>
</dbReference>
<dbReference type="Gene3D" id="1.10.10.10">
    <property type="entry name" value="Winged helix-like DNA-binding domain superfamily/Winged helix DNA-binding domain"/>
    <property type="match status" value="1"/>
</dbReference>
<feature type="domain" description="HTH iclR-type" evidence="5">
    <location>
        <begin position="27"/>
        <end position="87"/>
    </location>
</feature>
<dbReference type="AlphaFoldDB" id="A0A1L5NS78"/>